<protein>
    <submittedName>
        <fullName evidence="2">Uncharacterized protein</fullName>
    </submittedName>
</protein>
<dbReference type="Proteomes" id="UP000095281">
    <property type="component" value="Unplaced"/>
</dbReference>
<evidence type="ECO:0000313" key="1">
    <source>
        <dbReference type="Proteomes" id="UP000095281"/>
    </source>
</evidence>
<accession>A0A1I8B573</accession>
<proteinExistence type="predicted"/>
<dbReference type="AlphaFoldDB" id="A0A1I8B573"/>
<reference evidence="2" key="1">
    <citation type="submission" date="2016-11" db="UniProtKB">
        <authorList>
            <consortium name="WormBaseParasite"/>
        </authorList>
    </citation>
    <scope>IDENTIFICATION</scope>
</reference>
<organism evidence="1 2">
    <name type="scientific">Meloidogyne hapla</name>
    <name type="common">Root-knot nematode worm</name>
    <dbReference type="NCBI Taxonomy" id="6305"/>
    <lineage>
        <taxon>Eukaryota</taxon>
        <taxon>Metazoa</taxon>
        <taxon>Ecdysozoa</taxon>
        <taxon>Nematoda</taxon>
        <taxon>Chromadorea</taxon>
        <taxon>Rhabditida</taxon>
        <taxon>Tylenchina</taxon>
        <taxon>Tylenchomorpha</taxon>
        <taxon>Tylenchoidea</taxon>
        <taxon>Meloidogynidae</taxon>
        <taxon>Meloidogyninae</taxon>
        <taxon>Meloidogyne</taxon>
    </lineage>
</organism>
<dbReference type="WBParaSite" id="MhA1_Contig1368.frz3.gene2">
    <property type="protein sequence ID" value="MhA1_Contig1368.frz3.gene2"/>
    <property type="gene ID" value="MhA1_Contig1368.frz3.gene2"/>
</dbReference>
<name>A0A1I8B573_MELHA</name>
<evidence type="ECO:0000313" key="2">
    <source>
        <dbReference type="WBParaSite" id="MhA1_Contig1368.frz3.gene2"/>
    </source>
</evidence>
<keyword evidence="1" id="KW-1185">Reference proteome</keyword>
<sequence length="97" mass="11238">MPVELHNFLIRHAETSPNASKMVSLISFVFYNNMPLPTFGPNSFKIKENQNNSINNEYLIHNHNGQHFFVCFSCKENGTNNEKPINTFYMKRVVEGD</sequence>